<accession>A0A2P9AD48</accession>
<proteinExistence type="predicted"/>
<sequence length="63" mass="7092">MPSCAGLRAPVVAQIRHSMSARFLPLKKRALRDAQRGPERLLSGSCLSFKLGHGWRRFCQSRV</sequence>
<gene>
    <name evidence="1" type="ORF">BQ8482_110955</name>
</gene>
<dbReference type="Proteomes" id="UP000245698">
    <property type="component" value="Unassembled WGS sequence"/>
</dbReference>
<dbReference type="EMBL" id="FUIG01000013">
    <property type="protein sequence ID" value="SJM29025.1"/>
    <property type="molecule type" value="Genomic_DNA"/>
</dbReference>
<name>A0A2P9AD48_9HYPH</name>
<reference evidence="2" key="1">
    <citation type="submission" date="2016-12" db="EMBL/GenBank/DDBJ databases">
        <authorList>
            <person name="Brunel B."/>
        </authorList>
    </citation>
    <scope>NUCLEOTIDE SEQUENCE [LARGE SCALE GENOMIC DNA]</scope>
</reference>
<evidence type="ECO:0000313" key="1">
    <source>
        <dbReference type="EMBL" id="SJM29025.1"/>
    </source>
</evidence>
<evidence type="ECO:0000313" key="2">
    <source>
        <dbReference type="Proteomes" id="UP000245698"/>
    </source>
</evidence>
<protein>
    <submittedName>
        <fullName evidence="1">Uncharacterized protein</fullName>
    </submittedName>
</protein>
<organism evidence="1 2">
    <name type="scientific">Mesorhizobium delmotii</name>
    <dbReference type="NCBI Taxonomy" id="1631247"/>
    <lineage>
        <taxon>Bacteria</taxon>
        <taxon>Pseudomonadati</taxon>
        <taxon>Pseudomonadota</taxon>
        <taxon>Alphaproteobacteria</taxon>
        <taxon>Hyphomicrobiales</taxon>
        <taxon>Phyllobacteriaceae</taxon>
        <taxon>Mesorhizobium</taxon>
    </lineage>
</organism>
<dbReference type="AlphaFoldDB" id="A0A2P9AD48"/>
<keyword evidence="2" id="KW-1185">Reference proteome</keyword>